<evidence type="ECO:0000256" key="2">
    <source>
        <dbReference type="SAM" id="MobiDB-lite"/>
    </source>
</evidence>
<comment type="caution">
    <text evidence="3">The sequence shown here is derived from an EMBL/GenBank/DDBJ whole genome shotgun (WGS) entry which is preliminary data.</text>
</comment>
<accession>A0ABC8KPI5</accession>
<dbReference type="PANTHER" id="PTHR34282">
    <property type="entry name" value="OS01G0228800 PROTEIN-RELATED"/>
    <property type="match status" value="1"/>
</dbReference>
<feature type="coiled-coil region" evidence="1">
    <location>
        <begin position="221"/>
        <end position="248"/>
    </location>
</feature>
<dbReference type="PANTHER" id="PTHR34282:SF1">
    <property type="entry name" value="DUF3741 DOMAIN-CONTAINING PROTEIN"/>
    <property type="match status" value="1"/>
</dbReference>
<feature type="compositionally biased region" description="Basic residues" evidence="2">
    <location>
        <begin position="424"/>
        <end position="435"/>
    </location>
</feature>
<name>A0ABC8KPI5_ERUVS</name>
<feature type="compositionally biased region" description="Basic and acidic residues" evidence="2">
    <location>
        <begin position="394"/>
        <end position="423"/>
    </location>
</feature>
<dbReference type="AlphaFoldDB" id="A0ABC8KPI5"/>
<evidence type="ECO:0000256" key="1">
    <source>
        <dbReference type="SAM" id="Coils"/>
    </source>
</evidence>
<proteinExistence type="predicted"/>
<evidence type="ECO:0000313" key="3">
    <source>
        <dbReference type="EMBL" id="CAH8360764.1"/>
    </source>
</evidence>
<feature type="compositionally biased region" description="Low complexity" evidence="2">
    <location>
        <begin position="137"/>
        <end position="148"/>
    </location>
</feature>
<feature type="region of interest" description="Disordered" evidence="2">
    <location>
        <begin position="129"/>
        <end position="148"/>
    </location>
</feature>
<dbReference type="Proteomes" id="UP001642260">
    <property type="component" value="Unassembled WGS sequence"/>
</dbReference>
<gene>
    <name evidence="3" type="ORF">ERUC_LOCUS26520</name>
</gene>
<organism evidence="3 4">
    <name type="scientific">Eruca vesicaria subsp. sativa</name>
    <name type="common">Garden rocket</name>
    <name type="synonym">Eruca sativa</name>
    <dbReference type="NCBI Taxonomy" id="29727"/>
    <lineage>
        <taxon>Eukaryota</taxon>
        <taxon>Viridiplantae</taxon>
        <taxon>Streptophyta</taxon>
        <taxon>Embryophyta</taxon>
        <taxon>Tracheophyta</taxon>
        <taxon>Spermatophyta</taxon>
        <taxon>Magnoliopsida</taxon>
        <taxon>eudicotyledons</taxon>
        <taxon>Gunneridae</taxon>
        <taxon>Pentapetalae</taxon>
        <taxon>rosids</taxon>
        <taxon>malvids</taxon>
        <taxon>Brassicales</taxon>
        <taxon>Brassicaceae</taxon>
        <taxon>Brassiceae</taxon>
        <taxon>Eruca</taxon>
    </lineage>
</organism>
<keyword evidence="4" id="KW-1185">Reference proteome</keyword>
<evidence type="ECO:0008006" key="5">
    <source>
        <dbReference type="Google" id="ProtNLM"/>
    </source>
</evidence>
<feature type="compositionally biased region" description="Basic and acidic residues" evidence="2">
    <location>
        <begin position="359"/>
        <end position="383"/>
    </location>
</feature>
<sequence>MSLNGEKGMMKRSDFAQKLLDDLRVRKERLSISQDTDNYAYSKRRYKGSRETRAKSTTFQDFNYEGTKFLTSESSNQILPYGGKGRSIDLSKALAFALENAGKATREDPSGNASIISFLHEVGKRSLGFGTPERRSSQQQQQLCSSSQQQLPMVHVRIKEISKGAQKLNQIIKACSNSLSFRKGRYSIQCGEGHMEGAIELEESLRLLVDIQQASSEYITKKHSQNRIKILEENDDEEEEEEDVWNRNNRKIKESAKADIEMRLSALNNRHRRQTSSCEDKPQKGRIPNVVAKLMGIGEFPEEEKETNDASIKYAESFTRCGVTQDNENNVELKDQRRTTSLDLVFHKETLRSTNGINYKDKSQQKDEAKSRKGNKKDGEMRMKNAIRRNSSPTEDKPKAVTRSQEKPLHKLSFGKKDEEAKSIKKVKLKQKRHQEHGIMTNHPPKSLSSVPVIDKAKAPRKSFSHVEVLEKKKGREVHEAESIQKKNQDTSNINGGFCKVMKQPENQKHVSKEANEKQDQLLRSYNDSNKTKAVEEETCVNTSEDSGVEVQSSNRNVLEQKREIKDDSILLIAAERVLCQASSDNHQELKFTDVVDQQAPISNSDGNSDRFSKTVCKVVSASKGEVEAGIPFSEKRQEHRKQEPEETLSENEMNLKKIVVKSQLFLDTLEALFKLNIPLNVLHEVGGNNYYQEDKNLLLDCGYEIMKRKGKFQELSVHPFVKVPISSSKVNSLDHLVRQLSKEFEKLRTYGRECCTESLVEDYLPKVLERDVYYKDPNLNSMWDMGWSDSMNAFIEKDDVIRDIEREVFNGLLEEITRDLICI</sequence>
<evidence type="ECO:0000313" key="4">
    <source>
        <dbReference type="Proteomes" id="UP001642260"/>
    </source>
</evidence>
<dbReference type="EMBL" id="CAKOAT010294043">
    <property type="protein sequence ID" value="CAH8360764.1"/>
    <property type="molecule type" value="Genomic_DNA"/>
</dbReference>
<feature type="region of interest" description="Disordered" evidence="2">
    <location>
        <begin position="355"/>
        <end position="450"/>
    </location>
</feature>
<reference evidence="3 4" key="1">
    <citation type="submission" date="2022-03" db="EMBL/GenBank/DDBJ databases">
        <authorList>
            <person name="Macdonald S."/>
            <person name="Ahmed S."/>
            <person name="Newling K."/>
        </authorList>
    </citation>
    <scope>NUCLEOTIDE SEQUENCE [LARGE SCALE GENOMIC DNA]</scope>
</reference>
<keyword evidence="1" id="KW-0175">Coiled coil</keyword>
<protein>
    <recommendedName>
        <fullName evidence="5">DUF3741 domain-containing protein</fullName>
    </recommendedName>
</protein>